<accession>A0A7W6LCF4</accession>
<evidence type="ECO:0000259" key="1">
    <source>
        <dbReference type="Pfam" id="PF13460"/>
    </source>
</evidence>
<protein>
    <submittedName>
        <fullName evidence="2">NAD(P)H dehydrogenase (Quinone)</fullName>
        <ecNumber evidence="2">1.6.5.2</ecNumber>
    </submittedName>
</protein>
<dbReference type="InterPro" id="IPR036291">
    <property type="entry name" value="NAD(P)-bd_dom_sf"/>
</dbReference>
<keyword evidence="2" id="KW-0560">Oxidoreductase</keyword>
<gene>
    <name evidence="2" type="ORF">GGQ72_000340</name>
</gene>
<evidence type="ECO:0000313" key="2">
    <source>
        <dbReference type="EMBL" id="MBB4141841.1"/>
    </source>
</evidence>
<name>A0A7W6LCF4_9HYPH</name>
<sequence>MTKVLVTGASGQLGRGVIAELLKQAKLEPSQIVAGSRDPASLADAQAKGIETRRVDFDDANGMEEAFAGIDRLLIISSGELAVPSKRVQQHKAAVAAAAKAGVGHVIYTSMPNPDNSLISFAPDHLNTEQAIKASDLSYTILRNSWYTENYFMNLPQNLATGTWYTSQGGGKLANITRGDCAAAAAAALASPPEGNVTLTLTGPESLTAEAVAGIVAKATGKPLAVVQLTDEQLSGGMRGAGLPDFLIEMLVSTEANIRAGNFDLVTDHFEQLTGRKPQTVADFFEKNKAALG</sequence>
<dbReference type="EC" id="1.6.5.2" evidence="2"/>
<dbReference type="PANTHER" id="PTHR47129">
    <property type="entry name" value="QUINONE OXIDOREDUCTASE 2"/>
    <property type="match status" value="1"/>
</dbReference>
<feature type="domain" description="NAD(P)-binding" evidence="1">
    <location>
        <begin position="8"/>
        <end position="192"/>
    </location>
</feature>
<dbReference type="InterPro" id="IPR052718">
    <property type="entry name" value="NmrA-type_oxidoreductase"/>
</dbReference>
<dbReference type="PANTHER" id="PTHR47129:SF1">
    <property type="entry name" value="NMRA-LIKE DOMAIN-CONTAINING PROTEIN"/>
    <property type="match status" value="1"/>
</dbReference>
<dbReference type="Gene3D" id="3.40.50.720">
    <property type="entry name" value="NAD(P)-binding Rossmann-like Domain"/>
    <property type="match status" value="1"/>
</dbReference>
<dbReference type="Gene3D" id="3.90.25.10">
    <property type="entry name" value="UDP-galactose 4-epimerase, domain 1"/>
    <property type="match status" value="1"/>
</dbReference>
<reference evidence="2 3" key="1">
    <citation type="submission" date="2020-08" db="EMBL/GenBank/DDBJ databases">
        <title>Genomic Encyclopedia of Type Strains, Phase IV (KMG-IV): sequencing the most valuable type-strain genomes for metagenomic binning, comparative biology and taxonomic classification.</title>
        <authorList>
            <person name="Goeker M."/>
        </authorList>
    </citation>
    <scope>NUCLEOTIDE SEQUENCE [LARGE SCALE GENOMIC DNA]</scope>
    <source>
        <strain evidence="2 3">DSM 29514</strain>
    </source>
</reference>
<dbReference type="InterPro" id="IPR016040">
    <property type="entry name" value="NAD(P)-bd_dom"/>
</dbReference>
<organism evidence="2 3">
    <name type="scientific">Rhizobium rhizoryzae</name>
    <dbReference type="NCBI Taxonomy" id="451876"/>
    <lineage>
        <taxon>Bacteria</taxon>
        <taxon>Pseudomonadati</taxon>
        <taxon>Pseudomonadota</taxon>
        <taxon>Alphaproteobacteria</taxon>
        <taxon>Hyphomicrobiales</taxon>
        <taxon>Rhizobiaceae</taxon>
        <taxon>Rhizobium/Agrobacterium group</taxon>
        <taxon>Rhizobium</taxon>
    </lineage>
</organism>
<keyword evidence="3" id="KW-1185">Reference proteome</keyword>
<dbReference type="GO" id="GO:0003955">
    <property type="term" value="F:NAD(P)H dehydrogenase (quinone) activity"/>
    <property type="evidence" value="ECO:0007669"/>
    <property type="project" value="UniProtKB-EC"/>
</dbReference>
<evidence type="ECO:0000313" key="3">
    <source>
        <dbReference type="Proteomes" id="UP000519897"/>
    </source>
</evidence>
<dbReference type="AlphaFoldDB" id="A0A7W6LCF4"/>
<dbReference type="SUPFAM" id="SSF51735">
    <property type="entry name" value="NAD(P)-binding Rossmann-fold domains"/>
    <property type="match status" value="1"/>
</dbReference>
<dbReference type="Pfam" id="PF13460">
    <property type="entry name" value="NAD_binding_10"/>
    <property type="match status" value="1"/>
</dbReference>
<proteinExistence type="predicted"/>
<comment type="caution">
    <text evidence="2">The sequence shown here is derived from an EMBL/GenBank/DDBJ whole genome shotgun (WGS) entry which is preliminary data.</text>
</comment>
<dbReference type="CDD" id="cd05269">
    <property type="entry name" value="TMR_SDR_a"/>
    <property type="match status" value="1"/>
</dbReference>
<dbReference type="Proteomes" id="UP000519897">
    <property type="component" value="Unassembled WGS sequence"/>
</dbReference>
<dbReference type="RefSeq" id="WP_165135498.1">
    <property type="nucleotide sequence ID" value="NZ_CP049250.1"/>
</dbReference>
<dbReference type="EMBL" id="JACIEC010000001">
    <property type="protein sequence ID" value="MBB4141841.1"/>
    <property type="molecule type" value="Genomic_DNA"/>
</dbReference>